<dbReference type="InterPro" id="IPR045854">
    <property type="entry name" value="NO2/SO3_Rdtase_4Fe4S_sf"/>
</dbReference>
<evidence type="ECO:0000313" key="11">
    <source>
        <dbReference type="Proteomes" id="UP000027946"/>
    </source>
</evidence>
<dbReference type="Proteomes" id="UP000027946">
    <property type="component" value="Unassembled WGS sequence"/>
</dbReference>
<sequence length="350" mass="38012">MIENTSVVSCGDVNIGGQNPVVVQSMTNTDTKNIKDTVEQIKRLQYAGCEIVRVAVPDAESALAIPQIKDSIEIPLIADIHFDHKLAVMAIENGADGVRINPGNIGSMEKVDEIIEAAKKKNVKIRIGVNGGSLEKDILMKYKKPTADALVESCMRHVDHFEKRGFSNIVLSLKSSDINTCIEAYEKISQMTKYPLHVGITEAGSIKSGTIKSSIGIGYLLLRGIGDTIRVSLTGDPCKEIFVARKILSSIGLLKEEVKVISCPTCARTKIGIEKIVDQVEKRVQNIKKDITIAIMGCAVNGPGEAREADLGIAGGCGEGLIFKKGEIVRKVKDEHLVDELMKELEEYKA</sequence>
<evidence type="ECO:0000256" key="6">
    <source>
        <dbReference type="ARBA" id="ARBA00023229"/>
    </source>
</evidence>
<keyword evidence="6 7" id="KW-0414">Isoprene biosynthesis</keyword>
<evidence type="ECO:0000256" key="3">
    <source>
        <dbReference type="ARBA" id="ARBA00023002"/>
    </source>
</evidence>
<dbReference type="Pfam" id="PF26540">
    <property type="entry name" value="GcpE_C"/>
    <property type="match status" value="1"/>
</dbReference>
<evidence type="ECO:0000313" key="10">
    <source>
        <dbReference type="EMBL" id="KDR95201.1"/>
    </source>
</evidence>
<dbReference type="GO" id="GO:0019288">
    <property type="term" value="P:isopentenyl diphosphate biosynthetic process, methylerythritol 4-phosphate pathway"/>
    <property type="evidence" value="ECO:0007669"/>
    <property type="project" value="UniProtKB-UniRule"/>
</dbReference>
<dbReference type="GO" id="GO:0046429">
    <property type="term" value="F:4-hydroxy-3-methylbut-2-en-1-yl diphosphate synthase activity (ferredoxin)"/>
    <property type="evidence" value="ECO:0007669"/>
    <property type="project" value="UniProtKB-UniRule"/>
</dbReference>
<reference evidence="10 11" key="1">
    <citation type="submission" date="2014-03" db="EMBL/GenBank/DDBJ databases">
        <title>Genome sequence of Clostridium litorale W6, DSM 5388.</title>
        <authorList>
            <person name="Poehlein A."/>
            <person name="Jagirdar A."/>
            <person name="Khonsari B."/>
            <person name="Chibani C.M."/>
            <person name="Gutierrez Gutierrez D.A."/>
            <person name="Davydova E."/>
            <person name="Alghaithi H.S."/>
            <person name="Nair K.P."/>
            <person name="Dhamotharan K."/>
            <person name="Chandran L."/>
            <person name="G W."/>
            <person name="Daniel R."/>
        </authorList>
    </citation>
    <scope>NUCLEOTIDE SEQUENCE [LARGE SCALE GENOMIC DNA]</scope>
    <source>
        <strain evidence="10 11">W6</strain>
    </source>
</reference>
<evidence type="ECO:0000256" key="2">
    <source>
        <dbReference type="ARBA" id="ARBA00022723"/>
    </source>
</evidence>
<dbReference type="EC" id="1.17.7.3" evidence="7"/>
<proteinExistence type="inferred from homology"/>
<feature type="binding site" evidence="7">
    <location>
        <position position="263"/>
    </location>
    <ligand>
        <name>[4Fe-4S] cluster</name>
        <dbReference type="ChEBI" id="CHEBI:49883"/>
    </ligand>
</feature>
<dbReference type="PANTHER" id="PTHR30454">
    <property type="entry name" value="4-HYDROXY-3-METHYLBUT-2-EN-1-YL DIPHOSPHATE SYNTHASE"/>
    <property type="match status" value="1"/>
</dbReference>
<dbReference type="InterPro" id="IPR058579">
    <property type="entry name" value="IspG_C"/>
</dbReference>
<comment type="function">
    <text evidence="7">Converts 2C-methyl-D-erythritol 2,4-cyclodiphosphate (ME-2,4cPP) into 1-hydroxy-2-methyl-2-(E)-butenyl 4-diphosphate.</text>
</comment>
<dbReference type="SUPFAM" id="SSF51717">
    <property type="entry name" value="Dihydropteroate synthetase-like"/>
    <property type="match status" value="1"/>
</dbReference>
<dbReference type="PANTHER" id="PTHR30454:SF0">
    <property type="entry name" value="4-HYDROXY-3-METHYLBUT-2-EN-1-YL DIPHOSPHATE SYNTHASE (FERREDOXIN), CHLOROPLASTIC"/>
    <property type="match status" value="1"/>
</dbReference>
<comment type="pathway">
    <text evidence="7">Isoprenoid biosynthesis; isopentenyl diphosphate biosynthesis via DXP pathway; isopentenyl diphosphate from 1-deoxy-D-xylulose 5-phosphate: step 5/6.</text>
</comment>
<keyword evidence="2 7" id="KW-0479">Metal-binding</keyword>
<evidence type="ECO:0000256" key="5">
    <source>
        <dbReference type="ARBA" id="ARBA00023014"/>
    </source>
</evidence>
<feature type="domain" description="IspG TIM-barrel" evidence="8">
    <location>
        <begin position="5"/>
        <end position="244"/>
    </location>
</feature>
<dbReference type="InterPro" id="IPR004588">
    <property type="entry name" value="IspG_bac-typ"/>
</dbReference>
<dbReference type="EMBL" id="JJMM01000011">
    <property type="protein sequence ID" value="KDR95201.1"/>
    <property type="molecule type" value="Genomic_DNA"/>
</dbReference>
<dbReference type="Gene3D" id="3.30.413.10">
    <property type="entry name" value="Sulfite Reductase Hemoprotein, domain 1"/>
    <property type="match status" value="1"/>
</dbReference>
<dbReference type="NCBIfam" id="NF001540">
    <property type="entry name" value="PRK00366.1"/>
    <property type="match status" value="1"/>
</dbReference>
<dbReference type="RefSeq" id="WP_038265293.1">
    <property type="nucleotide sequence ID" value="NZ_FSRH01000002.1"/>
</dbReference>
<name>A0A069RDU8_PEPLI</name>
<protein>
    <recommendedName>
        <fullName evidence="7">4-hydroxy-3-methylbut-2-en-1-yl diphosphate synthase (flavodoxin)</fullName>
        <ecNumber evidence="7">1.17.7.3</ecNumber>
    </recommendedName>
    <alternativeName>
        <fullName evidence="7">1-hydroxy-2-methyl-2-(E)-butenyl 4-diphosphate synthase</fullName>
    </alternativeName>
</protein>
<dbReference type="Gene3D" id="3.20.20.20">
    <property type="entry name" value="Dihydropteroate synthase-like"/>
    <property type="match status" value="1"/>
</dbReference>
<dbReference type="InterPro" id="IPR058578">
    <property type="entry name" value="IspG_TIM"/>
</dbReference>
<feature type="binding site" evidence="7">
    <location>
        <position position="266"/>
    </location>
    <ligand>
        <name>[4Fe-4S] cluster</name>
        <dbReference type="ChEBI" id="CHEBI:49883"/>
    </ligand>
</feature>
<keyword evidence="1 7" id="KW-0004">4Fe-4S</keyword>
<keyword evidence="3 7" id="KW-0560">Oxidoreductase</keyword>
<dbReference type="GO" id="GO:0016114">
    <property type="term" value="P:terpenoid biosynthetic process"/>
    <property type="evidence" value="ECO:0007669"/>
    <property type="project" value="InterPro"/>
</dbReference>
<evidence type="ECO:0000259" key="9">
    <source>
        <dbReference type="Pfam" id="PF26540"/>
    </source>
</evidence>
<feature type="binding site" evidence="7">
    <location>
        <position position="298"/>
    </location>
    <ligand>
        <name>[4Fe-4S] cluster</name>
        <dbReference type="ChEBI" id="CHEBI:49883"/>
    </ligand>
</feature>
<comment type="caution">
    <text evidence="10">The sequence shown here is derived from an EMBL/GenBank/DDBJ whole genome shotgun (WGS) entry which is preliminary data.</text>
</comment>
<dbReference type="OrthoDB" id="9803214at2"/>
<dbReference type="GO" id="GO:0005506">
    <property type="term" value="F:iron ion binding"/>
    <property type="evidence" value="ECO:0007669"/>
    <property type="project" value="InterPro"/>
</dbReference>
<keyword evidence="5 7" id="KW-0411">Iron-sulfur</keyword>
<dbReference type="GO" id="GO:0051539">
    <property type="term" value="F:4 iron, 4 sulfur cluster binding"/>
    <property type="evidence" value="ECO:0007669"/>
    <property type="project" value="UniProtKB-UniRule"/>
</dbReference>
<dbReference type="GO" id="GO:0141197">
    <property type="term" value="F:4-hydroxy-3-methylbut-2-enyl-diphosphate synthase activity (flavodoxin)"/>
    <property type="evidence" value="ECO:0007669"/>
    <property type="project" value="UniProtKB-EC"/>
</dbReference>
<evidence type="ECO:0000256" key="4">
    <source>
        <dbReference type="ARBA" id="ARBA00023004"/>
    </source>
</evidence>
<keyword evidence="11" id="KW-1185">Reference proteome</keyword>
<organism evidence="10 11">
    <name type="scientific">Peptoclostridium litorale DSM 5388</name>
    <dbReference type="NCBI Taxonomy" id="1121324"/>
    <lineage>
        <taxon>Bacteria</taxon>
        <taxon>Bacillati</taxon>
        <taxon>Bacillota</taxon>
        <taxon>Clostridia</taxon>
        <taxon>Peptostreptococcales</taxon>
        <taxon>Peptoclostridiaceae</taxon>
        <taxon>Peptoclostridium</taxon>
    </lineage>
</organism>
<dbReference type="UniPathway" id="UPA00056">
    <property type="reaction ID" value="UER00096"/>
</dbReference>
<dbReference type="NCBIfam" id="TIGR00612">
    <property type="entry name" value="ispG_gcpE"/>
    <property type="match status" value="1"/>
</dbReference>
<dbReference type="SUPFAM" id="SSF56014">
    <property type="entry name" value="Nitrite and sulphite reductase 4Fe-4S domain-like"/>
    <property type="match status" value="1"/>
</dbReference>
<comment type="cofactor">
    <cofactor evidence="7">
        <name>[4Fe-4S] cluster</name>
        <dbReference type="ChEBI" id="CHEBI:49883"/>
    </cofactor>
    <text evidence="7">Binds 1 [4Fe-4S] cluster.</text>
</comment>
<dbReference type="FunFam" id="3.20.20.20:FF:000001">
    <property type="entry name" value="4-hydroxy-3-methylbut-2-en-1-yl diphosphate synthase (flavodoxin)"/>
    <property type="match status" value="1"/>
</dbReference>
<dbReference type="eggNOG" id="COG0821">
    <property type="taxonomic scope" value="Bacteria"/>
</dbReference>
<keyword evidence="4 7" id="KW-0408">Iron</keyword>
<evidence type="ECO:0000256" key="7">
    <source>
        <dbReference type="HAMAP-Rule" id="MF_00159"/>
    </source>
</evidence>
<dbReference type="InterPro" id="IPR011005">
    <property type="entry name" value="Dihydropteroate_synth-like_sf"/>
</dbReference>
<evidence type="ECO:0000259" key="8">
    <source>
        <dbReference type="Pfam" id="PF04551"/>
    </source>
</evidence>
<feature type="binding site" evidence="7">
    <location>
        <position position="305"/>
    </location>
    <ligand>
        <name>[4Fe-4S] cluster</name>
        <dbReference type="ChEBI" id="CHEBI:49883"/>
    </ligand>
</feature>
<comment type="similarity">
    <text evidence="7">Belongs to the IspG family.</text>
</comment>
<dbReference type="HAMAP" id="MF_00159">
    <property type="entry name" value="IspG"/>
    <property type="match status" value="1"/>
</dbReference>
<accession>A0A069RDU8</accession>
<dbReference type="AlphaFoldDB" id="A0A069RDU8"/>
<evidence type="ECO:0000256" key="1">
    <source>
        <dbReference type="ARBA" id="ARBA00022485"/>
    </source>
</evidence>
<dbReference type="InterPro" id="IPR016425">
    <property type="entry name" value="IspG_bac"/>
</dbReference>
<dbReference type="Pfam" id="PF04551">
    <property type="entry name" value="GcpE"/>
    <property type="match status" value="1"/>
</dbReference>
<comment type="catalytic activity">
    <reaction evidence="7">
        <text>(2E)-4-hydroxy-3-methylbut-2-enyl diphosphate + oxidized [flavodoxin] + H2O + 2 H(+) = 2-C-methyl-D-erythritol 2,4-cyclic diphosphate + reduced [flavodoxin]</text>
        <dbReference type="Rhea" id="RHEA:43604"/>
        <dbReference type="Rhea" id="RHEA-COMP:10622"/>
        <dbReference type="Rhea" id="RHEA-COMP:10623"/>
        <dbReference type="ChEBI" id="CHEBI:15377"/>
        <dbReference type="ChEBI" id="CHEBI:15378"/>
        <dbReference type="ChEBI" id="CHEBI:57618"/>
        <dbReference type="ChEBI" id="CHEBI:58210"/>
        <dbReference type="ChEBI" id="CHEBI:58483"/>
        <dbReference type="ChEBI" id="CHEBI:128753"/>
        <dbReference type="EC" id="1.17.7.3"/>
    </reaction>
</comment>
<dbReference type="STRING" id="1121324.CLIT_11c02300"/>
<feature type="domain" description="IspG C-terminal" evidence="9">
    <location>
        <begin position="259"/>
        <end position="346"/>
    </location>
</feature>
<gene>
    <name evidence="7 10" type="primary">ispG</name>
    <name evidence="10" type="ORF">CLIT_11c02300</name>
</gene>
<dbReference type="PIRSF" id="PIRSF004640">
    <property type="entry name" value="IspG"/>
    <property type="match status" value="1"/>
</dbReference>